<sequence length="65" mass="7216">MNAGTDVTESFKETLPKVERFFNDDSAVSFEAILDSFIKELVEFSVHPSYHHDTVNAATSHEGVA</sequence>
<evidence type="ECO:0008006" key="3">
    <source>
        <dbReference type="Google" id="ProtNLM"/>
    </source>
</evidence>
<dbReference type="RefSeq" id="WP_378112418.1">
    <property type="nucleotide sequence ID" value="NZ_JBHSNC010000042.1"/>
</dbReference>
<protein>
    <recommendedName>
        <fullName evidence="3">Transposase</fullName>
    </recommendedName>
</protein>
<evidence type="ECO:0000313" key="1">
    <source>
        <dbReference type="EMBL" id="MFC5530480.1"/>
    </source>
</evidence>
<organism evidence="1 2">
    <name type="scientific">Cohnella yongneupensis</name>
    <dbReference type="NCBI Taxonomy" id="425006"/>
    <lineage>
        <taxon>Bacteria</taxon>
        <taxon>Bacillati</taxon>
        <taxon>Bacillota</taxon>
        <taxon>Bacilli</taxon>
        <taxon>Bacillales</taxon>
        <taxon>Paenibacillaceae</taxon>
        <taxon>Cohnella</taxon>
    </lineage>
</organism>
<reference evidence="2" key="1">
    <citation type="journal article" date="2019" name="Int. J. Syst. Evol. Microbiol.">
        <title>The Global Catalogue of Microorganisms (GCM) 10K type strain sequencing project: providing services to taxonomists for standard genome sequencing and annotation.</title>
        <authorList>
            <consortium name="The Broad Institute Genomics Platform"/>
            <consortium name="The Broad Institute Genome Sequencing Center for Infectious Disease"/>
            <person name="Wu L."/>
            <person name="Ma J."/>
        </authorList>
    </citation>
    <scope>NUCLEOTIDE SEQUENCE [LARGE SCALE GENOMIC DNA]</scope>
    <source>
        <strain evidence="2">CGMCC 1.18578</strain>
    </source>
</reference>
<dbReference type="EMBL" id="JBHSNC010000042">
    <property type="protein sequence ID" value="MFC5530480.1"/>
    <property type="molecule type" value="Genomic_DNA"/>
</dbReference>
<proteinExistence type="predicted"/>
<dbReference type="Proteomes" id="UP001596108">
    <property type="component" value="Unassembled WGS sequence"/>
</dbReference>
<gene>
    <name evidence="1" type="ORF">ACFPQ4_13670</name>
</gene>
<accession>A0ABW0R064</accession>
<keyword evidence="2" id="KW-1185">Reference proteome</keyword>
<evidence type="ECO:0000313" key="2">
    <source>
        <dbReference type="Proteomes" id="UP001596108"/>
    </source>
</evidence>
<name>A0ABW0R064_9BACL</name>
<comment type="caution">
    <text evidence="1">The sequence shown here is derived from an EMBL/GenBank/DDBJ whole genome shotgun (WGS) entry which is preliminary data.</text>
</comment>